<dbReference type="Proteomes" id="UP000252085">
    <property type="component" value="Unassembled WGS sequence"/>
</dbReference>
<feature type="domain" description="Glucose-methanol-choline oxidoreductase C-terminal" evidence="6">
    <location>
        <begin position="414"/>
        <end position="536"/>
    </location>
</feature>
<dbReference type="EMBL" id="LXQE01000154">
    <property type="protein sequence ID" value="RCJ34940.1"/>
    <property type="molecule type" value="Genomic_DNA"/>
</dbReference>
<keyword evidence="4" id="KW-0274">FAD</keyword>
<gene>
    <name evidence="7" type="ORF">A6769_20970</name>
</gene>
<evidence type="ECO:0000313" key="8">
    <source>
        <dbReference type="Proteomes" id="UP000252085"/>
    </source>
</evidence>
<reference evidence="7 8" key="1">
    <citation type="submission" date="2016-04" db="EMBL/GenBank/DDBJ databases">
        <authorList>
            <person name="Evans L.H."/>
            <person name="Alamgir A."/>
            <person name="Owens N."/>
            <person name="Weber N.D."/>
            <person name="Virtaneva K."/>
            <person name="Barbian K."/>
            <person name="Babar A."/>
            <person name="Rosenke K."/>
        </authorList>
    </citation>
    <scope>NUCLEOTIDE SEQUENCE [LARGE SCALE GENOMIC DNA]</scope>
    <source>
        <strain evidence="7">NIES-2108</strain>
    </source>
</reference>
<keyword evidence="3" id="KW-0285">Flavoprotein</keyword>
<proteinExistence type="inferred from homology"/>
<evidence type="ECO:0000259" key="6">
    <source>
        <dbReference type="Pfam" id="PF05199"/>
    </source>
</evidence>
<evidence type="ECO:0000313" key="7">
    <source>
        <dbReference type="EMBL" id="RCJ34940.1"/>
    </source>
</evidence>
<comment type="caution">
    <text evidence="7">The sequence shown here is derived from an EMBL/GenBank/DDBJ whole genome shotgun (WGS) entry which is preliminary data.</text>
</comment>
<organism evidence="7 8">
    <name type="scientific">Nostoc punctiforme NIES-2108</name>
    <dbReference type="NCBI Taxonomy" id="1356359"/>
    <lineage>
        <taxon>Bacteria</taxon>
        <taxon>Bacillati</taxon>
        <taxon>Cyanobacteriota</taxon>
        <taxon>Cyanophyceae</taxon>
        <taxon>Nostocales</taxon>
        <taxon>Nostocaceae</taxon>
        <taxon>Nostoc</taxon>
    </lineage>
</organism>
<evidence type="ECO:0000256" key="3">
    <source>
        <dbReference type="ARBA" id="ARBA00022630"/>
    </source>
</evidence>
<keyword evidence="5" id="KW-0560">Oxidoreductase</keyword>
<sequence>MLIDSRKLPIDEIINTEVCIVGAGPAGITLARELIGQDFRVCLLESGDLEFNQETASLGEGETIGDPFPPLQDMRHRQFGGMANVWNIEINKNQLGLRHVPLDAIDFEKRDWVPYSGWPFSKSHLNPFYERAQAVCKLGSFAYEAEAWENAQSPRIHFTSDRVTTSIFQFGPRDIFTNEYRHQINQSPNITTFLNANVVEIEADETAQTVKRVQVACLSGKKFWVVAKVFILAAGGIENARLLLLSNRIQKNGLGNQHDLVGRFFMDHPFIRCGMLVPQNRKIFNSMALYDLRRVNHVTVMGKFALTEQVMRREKLLNMTALLYPRDERYRSAAKASAKILFSSVQQRQLPKNIFQHLQNVITNIDDLVADWYKYNFKKEYLFPDLSHGGWSEHEGNEQKYTKFEVLSQTEQTPNPDNRVTLSNQLDKLGCPQAKLINYWSKIDICSVKRSQLVFAQEFASAGLGELQIELDGDRPVASLSTHHNMGTTRMHHDPKQGVVDANCQVHGISNLFMAGSSVFPTGGYANPTLTIVALAIRLADHLKAELSH</sequence>
<dbReference type="InterPro" id="IPR007867">
    <property type="entry name" value="GMC_OxRtase_C"/>
</dbReference>
<dbReference type="AlphaFoldDB" id="A0A367RGJ6"/>
<dbReference type="GO" id="GO:0016614">
    <property type="term" value="F:oxidoreductase activity, acting on CH-OH group of donors"/>
    <property type="evidence" value="ECO:0007669"/>
    <property type="project" value="InterPro"/>
</dbReference>
<dbReference type="InterPro" id="IPR036188">
    <property type="entry name" value="FAD/NAD-bd_sf"/>
</dbReference>
<accession>A0A367RGJ6</accession>
<comment type="similarity">
    <text evidence="2">Belongs to the GMC oxidoreductase family.</text>
</comment>
<evidence type="ECO:0000256" key="1">
    <source>
        <dbReference type="ARBA" id="ARBA00001974"/>
    </source>
</evidence>
<comment type="cofactor">
    <cofactor evidence="1">
        <name>FAD</name>
        <dbReference type="ChEBI" id="CHEBI:57692"/>
    </cofactor>
</comment>
<dbReference type="Gene3D" id="3.50.50.60">
    <property type="entry name" value="FAD/NAD(P)-binding domain"/>
    <property type="match status" value="2"/>
</dbReference>
<evidence type="ECO:0000256" key="5">
    <source>
        <dbReference type="ARBA" id="ARBA00023002"/>
    </source>
</evidence>
<dbReference type="SUPFAM" id="SSF51905">
    <property type="entry name" value="FAD/NAD(P)-binding domain"/>
    <property type="match status" value="1"/>
</dbReference>
<protein>
    <submittedName>
        <fullName evidence="7">GMC oxidoreductase</fullName>
    </submittedName>
</protein>
<dbReference type="PANTHER" id="PTHR42784">
    <property type="entry name" value="PYRANOSE 2-OXIDASE"/>
    <property type="match status" value="1"/>
</dbReference>
<evidence type="ECO:0000256" key="4">
    <source>
        <dbReference type="ARBA" id="ARBA00022827"/>
    </source>
</evidence>
<dbReference type="PANTHER" id="PTHR42784:SF1">
    <property type="entry name" value="PYRANOSE 2-OXIDASE"/>
    <property type="match status" value="1"/>
</dbReference>
<name>A0A367RGJ6_NOSPU</name>
<evidence type="ECO:0000256" key="2">
    <source>
        <dbReference type="ARBA" id="ARBA00010790"/>
    </source>
</evidence>
<dbReference type="Pfam" id="PF05199">
    <property type="entry name" value="GMC_oxred_C"/>
    <property type="match status" value="1"/>
</dbReference>
<dbReference type="InterPro" id="IPR051473">
    <property type="entry name" value="P2Ox-like"/>
</dbReference>